<proteinExistence type="predicted"/>
<evidence type="ECO:0000256" key="1">
    <source>
        <dbReference type="SAM" id="MobiDB-lite"/>
    </source>
</evidence>
<evidence type="ECO:0000313" key="3">
    <source>
        <dbReference type="Proteomes" id="UP000703269"/>
    </source>
</evidence>
<name>A0A9P3G6L7_9APHY</name>
<evidence type="ECO:0000313" key="2">
    <source>
        <dbReference type="EMBL" id="GJE89176.1"/>
    </source>
</evidence>
<comment type="caution">
    <text evidence="2">The sequence shown here is derived from an EMBL/GenBank/DDBJ whole genome shotgun (WGS) entry which is preliminary data.</text>
</comment>
<sequence length="400" mass="43041">MFTMHRAPDEPAEFAYRYEHDHRPIDTVPKATATHLYTLVDKVLALGRAPQRPPAALEDATEHPQQAAADVQAAQSEPVEPSSVVDQGGAAASGPAVFDQPPPLTYTHVLSRKVLRQLTTLNSRVQGIEALMLSTVANGQVTHSAPAPQQGAPPVTLPAPTAAAQSLAGSVAQPTPSASDPPGAARVHPTTTHRDAEHAAAPTLGSPAAALPAVGPLLAAAMLPPVAAIALAAAPVPKTYALTLTINDETVTFDARLVPDPPLRHFSKQLDELFVHWYSSTLLMICGRGIPVRHWATVYKTLKRMKLRPKAWDAIKVEWGNWKFVVDVMEQKGSPYAVDAAAAKAFFGNDLDHPDAKNVFRYVKTGQSMLITKNAAIAEKWRNLLKSDPALHQRYLEGHR</sequence>
<gene>
    <name evidence="2" type="ORF">PsYK624_052710</name>
</gene>
<dbReference type="Proteomes" id="UP000703269">
    <property type="component" value="Unassembled WGS sequence"/>
</dbReference>
<keyword evidence="3" id="KW-1185">Reference proteome</keyword>
<protein>
    <submittedName>
        <fullName evidence="2">Uncharacterized protein</fullName>
    </submittedName>
</protein>
<accession>A0A9P3G6L7</accession>
<dbReference type="AlphaFoldDB" id="A0A9P3G6L7"/>
<feature type="compositionally biased region" description="Low complexity" evidence="1">
    <location>
        <begin position="152"/>
        <end position="164"/>
    </location>
</feature>
<feature type="region of interest" description="Disordered" evidence="1">
    <location>
        <begin position="142"/>
        <end position="198"/>
    </location>
</feature>
<reference evidence="2 3" key="1">
    <citation type="submission" date="2021-08" db="EMBL/GenBank/DDBJ databases">
        <title>Draft Genome Sequence of Phanerochaete sordida strain YK-624.</title>
        <authorList>
            <person name="Mori T."/>
            <person name="Dohra H."/>
            <person name="Suzuki T."/>
            <person name="Kawagishi H."/>
            <person name="Hirai H."/>
        </authorList>
    </citation>
    <scope>NUCLEOTIDE SEQUENCE [LARGE SCALE GENOMIC DNA]</scope>
    <source>
        <strain evidence="2 3">YK-624</strain>
    </source>
</reference>
<feature type="compositionally biased region" description="Low complexity" evidence="1">
    <location>
        <begin position="65"/>
        <end position="75"/>
    </location>
</feature>
<organism evidence="2 3">
    <name type="scientific">Phanerochaete sordida</name>
    <dbReference type="NCBI Taxonomy" id="48140"/>
    <lineage>
        <taxon>Eukaryota</taxon>
        <taxon>Fungi</taxon>
        <taxon>Dikarya</taxon>
        <taxon>Basidiomycota</taxon>
        <taxon>Agaricomycotina</taxon>
        <taxon>Agaricomycetes</taxon>
        <taxon>Polyporales</taxon>
        <taxon>Phanerochaetaceae</taxon>
        <taxon>Phanerochaete</taxon>
    </lineage>
</organism>
<feature type="region of interest" description="Disordered" evidence="1">
    <location>
        <begin position="51"/>
        <end position="102"/>
    </location>
</feature>
<dbReference type="EMBL" id="BPQB01000012">
    <property type="protein sequence ID" value="GJE89176.1"/>
    <property type="molecule type" value="Genomic_DNA"/>
</dbReference>
<dbReference type="OrthoDB" id="3251176at2759"/>